<comment type="catalytic activity">
    <reaction evidence="9 11">
        <text>ATP + H2O = ADP + phosphate + H(+)</text>
        <dbReference type="Rhea" id="RHEA:13065"/>
        <dbReference type="ChEBI" id="CHEBI:15377"/>
        <dbReference type="ChEBI" id="CHEBI:15378"/>
        <dbReference type="ChEBI" id="CHEBI:30616"/>
        <dbReference type="ChEBI" id="CHEBI:43474"/>
        <dbReference type="ChEBI" id="CHEBI:456216"/>
        <dbReference type="EC" id="5.6.2.4"/>
    </reaction>
</comment>
<comment type="similarity">
    <text evidence="1 11">Belongs to the helicase family. UvrD subfamily.</text>
</comment>
<keyword evidence="4 10" id="KW-0347">Helicase</keyword>
<sequence>MSSLFDDSFLADLGPADEEHPPPPEDAAPEPVPDDLFQGAFDVPVPREAFYRDGAHRPAVDPAALLDGMNEQQRAAVVHTGSPLLIVAGAGSGKTRVLTHRIAHLLGARHVHPGQILAITFTNKAAGEMKERVEQLVGPRANAMWVMTFHSACVRILRRESKKLGFTSSFSIYDAADSKRLMALVCRDLDLDPKKFPPKSFSAKISNLKNELIDEEAFAAQAAGGTSRTESGGGFEKTLAEAYAMYQSRLREANALDFDDIIMTTVHLLQAFPDVAEHYRRRFRHVLVDEYQDTNHAQYTLVRELVGTAESAPEEGPAELCVVGDADQSIYAFRGATIRNILQFEEDYPDATTILLEQNYRSTQTILNAANAVIERNESRRPKNLWTEAGAGPAITGYVADTEHDEAQFVADEIDRLTDAGDAKAGDVAVFYRTNAQSRVFEEIFIRVGLPYKVVGGVRFYERKEVRDVLAYLRVLANPEDTVPLRRILNVPKRGIGERAEAMIDALSLREKISFSQALRRVDEAYGMAARSTNAVKRFNVLMEELRTIAESGAGPATVLEAVLERTGYLAELQASTDPQDETRVENLQELAAVALEFEQERASEEGENPGTLAEFLEKVALVADSDQIPDEDAEGSGVITLMTLHTAKGLEFPVVFLTGMEDGVFPHMRALGQTKELEEERRLAYVGITRARERLFLTRASMRSAWGQPSYNPPSRFLEEIPDQYMQWRRTGPAKPSASVNAIGSGSSGGGGLGSGITSGFTSRKAGPSGFATRRAKDRPVVALAIGDRVTHDSFGLGTVVAVKGSGDNAEATVDFGEEKPKRLLLRYAPVEKL</sequence>
<evidence type="ECO:0000313" key="16">
    <source>
        <dbReference type="Proteomes" id="UP000659223"/>
    </source>
</evidence>
<dbReference type="SUPFAM" id="SSF52540">
    <property type="entry name" value="P-loop containing nucleoside triphosphate hydrolases"/>
    <property type="match status" value="1"/>
</dbReference>
<proteinExistence type="inferred from homology"/>
<dbReference type="RefSeq" id="WP_190022469.1">
    <property type="nucleotide sequence ID" value="NZ_BMUT01000006.1"/>
</dbReference>
<dbReference type="InterPro" id="IPR014016">
    <property type="entry name" value="UvrD-like_ATP-bd"/>
</dbReference>
<dbReference type="PROSITE" id="PS51198">
    <property type="entry name" value="UVRD_HELICASE_ATP_BIND"/>
    <property type="match status" value="1"/>
</dbReference>
<evidence type="ECO:0000256" key="12">
    <source>
        <dbReference type="SAM" id="MobiDB-lite"/>
    </source>
</evidence>
<evidence type="ECO:0000256" key="3">
    <source>
        <dbReference type="ARBA" id="ARBA00022801"/>
    </source>
</evidence>
<reference evidence="16" key="1">
    <citation type="journal article" date="2019" name="Int. J. Syst. Evol. Microbiol.">
        <title>The Global Catalogue of Microorganisms (GCM) 10K type strain sequencing project: providing services to taxonomists for standard genome sequencing and annotation.</title>
        <authorList>
            <consortium name="The Broad Institute Genomics Platform"/>
            <consortium name="The Broad Institute Genome Sequencing Center for Infectious Disease"/>
            <person name="Wu L."/>
            <person name="Ma J."/>
        </authorList>
    </citation>
    <scope>NUCLEOTIDE SEQUENCE [LARGE SCALE GENOMIC DNA]</scope>
    <source>
        <strain evidence="16">JCM 4586</strain>
    </source>
</reference>
<keyword evidence="3 10" id="KW-0378">Hydrolase</keyword>
<feature type="domain" description="UvrD-like helicase ATP-binding" evidence="13">
    <location>
        <begin position="67"/>
        <end position="363"/>
    </location>
</feature>
<dbReference type="Gene3D" id="1.10.486.10">
    <property type="entry name" value="PCRA, domain 4"/>
    <property type="match status" value="1"/>
</dbReference>
<dbReference type="GO" id="GO:0004386">
    <property type="term" value="F:helicase activity"/>
    <property type="evidence" value="ECO:0007669"/>
    <property type="project" value="UniProtKB-KW"/>
</dbReference>
<dbReference type="PANTHER" id="PTHR11070:SF2">
    <property type="entry name" value="ATP-DEPENDENT DNA HELICASE SRS2"/>
    <property type="match status" value="1"/>
</dbReference>
<keyword evidence="5 10" id="KW-0067">ATP-binding</keyword>
<gene>
    <name evidence="15" type="ORF">GCM10010324_33610</name>
</gene>
<dbReference type="PANTHER" id="PTHR11070">
    <property type="entry name" value="UVRD / RECB / PCRA DNA HELICASE FAMILY MEMBER"/>
    <property type="match status" value="1"/>
</dbReference>
<evidence type="ECO:0000256" key="11">
    <source>
        <dbReference type="RuleBase" id="RU364053"/>
    </source>
</evidence>
<evidence type="ECO:0000259" key="13">
    <source>
        <dbReference type="PROSITE" id="PS51198"/>
    </source>
</evidence>
<dbReference type="EMBL" id="BMUT01000006">
    <property type="protein sequence ID" value="GGX85159.1"/>
    <property type="molecule type" value="Genomic_DNA"/>
</dbReference>
<keyword evidence="16" id="KW-1185">Reference proteome</keyword>
<dbReference type="PROSITE" id="PS51217">
    <property type="entry name" value="UVRD_HELICASE_CTER"/>
    <property type="match status" value="1"/>
</dbReference>
<evidence type="ECO:0000256" key="8">
    <source>
        <dbReference type="ARBA" id="ARBA00034617"/>
    </source>
</evidence>
<dbReference type="Pfam" id="PF21196">
    <property type="entry name" value="PcrA_UvrD_tudor"/>
    <property type="match status" value="1"/>
</dbReference>
<keyword evidence="7" id="KW-0413">Isomerase</keyword>
<dbReference type="Pfam" id="PF13361">
    <property type="entry name" value="UvrD_C"/>
    <property type="match status" value="1"/>
</dbReference>
<comment type="caution">
    <text evidence="15">The sequence shown here is derived from an EMBL/GenBank/DDBJ whole genome shotgun (WGS) entry which is preliminary data.</text>
</comment>
<dbReference type="InterPro" id="IPR027417">
    <property type="entry name" value="P-loop_NTPase"/>
</dbReference>
<feature type="binding site" evidence="10">
    <location>
        <begin position="88"/>
        <end position="95"/>
    </location>
    <ligand>
        <name>ATP</name>
        <dbReference type="ChEBI" id="CHEBI:30616"/>
    </ligand>
</feature>
<evidence type="ECO:0000256" key="2">
    <source>
        <dbReference type="ARBA" id="ARBA00022741"/>
    </source>
</evidence>
<dbReference type="InterPro" id="IPR005751">
    <property type="entry name" value="ATP-dep_DNA_helicase_PcrA"/>
</dbReference>
<name>A0ABQ2YKX1_9ACTN</name>
<evidence type="ECO:0000256" key="9">
    <source>
        <dbReference type="ARBA" id="ARBA00048988"/>
    </source>
</evidence>
<dbReference type="Gene3D" id="1.10.10.160">
    <property type="match status" value="1"/>
</dbReference>
<comment type="catalytic activity">
    <reaction evidence="8">
        <text>Couples ATP hydrolysis with the unwinding of duplex DNA by translocating in the 3'-5' direction.</text>
        <dbReference type="EC" id="5.6.2.4"/>
    </reaction>
</comment>
<evidence type="ECO:0000256" key="10">
    <source>
        <dbReference type="PROSITE-ProRule" id="PRU00560"/>
    </source>
</evidence>
<feature type="region of interest" description="Disordered" evidence="12">
    <location>
        <begin position="1"/>
        <end position="36"/>
    </location>
</feature>
<dbReference type="EC" id="5.6.2.4" evidence="11"/>
<evidence type="ECO:0000256" key="4">
    <source>
        <dbReference type="ARBA" id="ARBA00022806"/>
    </source>
</evidence>
<dbReference type="Gene3D" id="3.40.50.300">
    <property type="entry name" value="P-loop containing nucleotide triphosphate hydrolases"/>
    <property type="match status" value="2"/>
</dbReference>
<dbReference type="InterPro" id="IPR014017">
    <property type="entry name" value="DNA_helicase_UvrD-like_C"/>
</dbReference>
<evidence type="ECO:0000256" key="1">
    <source>
        <dbReference type="ARBA" id="ARBA00009922"/>
    </source>
</evidence>
<accession>A0ABQ2YKX1</accession>
<evidence type="ECO:0000313" key="15">
    <source>
        <dbReference type="EMBL" id="GGX85159.1"/>
    </source>
</evidence>
<evidence type="ECO:0000256" key="7">
    <source>
        <dbReference type="ARBA" id="ARBA00023235"/>
    </source>
</evidence>
<evidence type="ECO:0000256" key="6">
    <source>
        <dbReference type="ARBA" id="ARBA00023125"/>
    </source>
</evidence>
<dbReference type="CDD" id="cd18807">
    <property type="entry name" value="SF1_C_UvrD"/>
    <property type="match status" value="1"/>
</dbReference>
<protein>
    <recommendedName>
        <fullName evidence="11">ATP-dependent DNA helicase</fullName>
        <ecNumber evidence="11">5.6.2.4</ecNumber>
    </recommendedName>
</protein>
<dbReference type="InterPro" id="IPR013986">
    <property type="entry name" value="DExx_box_DNA_helicase_dom_sf"/>
</dbReference>
<evidence type="ECO:0000256" key="5">
    <source>
        <dbReference type="ARBA" id="ARBA00022840"/>
    </source>
</evidence>
<dbReference type="Pfam" id="PF00580">
    <property type="entry name" value="UvrD-helicase"/>
    <property type="match status" value="1"/>
</dbReference>
<keyword evidence="2 10" id="KW-0547">Nucleotide-binding</keyword>
<dbReference type="InterPro" id="IPR000212">
    <property type="entry name" value="DNA_helicase_UvrD/REP"/>
</dbReference>
<feature type="domain" description="UvrD-like helicase C-terminal" evidence="14">
    <location>
        <begin position="364"/>
        <end position="650"/>
    </location>
</feature>
<dbReference type="CDD" id="cd17932">
    <property type="entry name" value="DEXQc_UvrD"/>
    <property type="match status" value="1"/>
</dbReference>
<keyword evidence="6 11" id="KW-0238">DNA-binding</keyword>
<evidence type="ECO:0000259" key="14">
    <source>
        <dbReference type="PROSITE" id="PS51217"/>
    </source>
</evidence>
<dbReference type="NCBIfam" id="TIGR01073">
    <property type="entry name" value="pcrA"/>
    <property type="match status" value="1"/>
</dbReference>
<organism evidence="15 16">
    <name type="scientific">Streptomyces hiroshimensis</name>
    <dbReference type="NCBI Taxonomy" id="66424"/>
    <lineage>
        <taxon>Bacteria</taxon>
        <taxon>Bacillati</taxon>
        <taxon>Actinomycetota</taxon>
        <taxon>Actinomycetes</taxon>
        <taxon>Kitasatosporales</taxon>
        <taxon>Streptomycetaceae</taxon>
        <taxon>Streptomyces</taxon>
    </lineage>
</organism>
<dbReference type="Proteomes" id="UP000659223">
    <property type="component" value="Unassembled WGS sequence"/>
</dbReference>